<sequence>MRSLSRRRVGWALVAVAVAAVALSLGGTALVAPPIEKTDDPRDRVTLATGQSDGVVTAFDGAGDVAWSLDVGDKAFDATRLDDGTVLVAMTYEDVEDCGRFDQPCGRTGFKIVDPKPEPRVVREWTVPVRTAHNSEVHDIERLPSGEILVVDMEYESLITVAENGSVTWRWNASERYDEPADPTATDWLHINDVDTLGDGRYLVSVRNADELLIIERGEGVVEVIEGVADGRADRVLFEGQHNPQYLGDGALLVADSENERIVELHREDDEWSIAWSIASANGLAFDWPRDADRLENGNTLIADSRHHRVVEVTPDGSTAWSVRGPHLVYEADRLPEGERVGAQRYSDAVGHDDGPSPGDRDDFSPFDGSLPLFGTVHESLTHVVRVPYWLRPWHLAVIAAAIPMAGIGLALVWRERSGE</sequence>
<keyword evidence="2" id="KW-0812">Transmembrane</keyword>
<protein>
    <submittedName>
        <fullName evidence="3">Aryl-sulfate sulfotransferase</fullName>
    </submittedName>
</protein>
<dbReference type="GO" id="GO:0004062">
    <property type="term" value="F:aryl sulfotransferase activity"/>
    <property type="evidence" value="ECO:0007669"/>
    <property type="project" value="InterPro"/>
</dbReference>
<feature type="region of interest" description="Disordered" evidence="1">
    <location>
        <begin position="345"/>
        <end position="364"/>
    </location>
</feature>
<dbReference type="Proteomes" id="UP000509241">
    <property type="component" value="Chromosome"/>
</dbReference>
<keyword evidence="2" id="KW-1133">Transmembrane helix</keyword>
<dbReference type="RefSeq" id="WP_179260446.1">
    <property type="nucleotide sequence ID" value="NZ_CP058601.1"/>
</dbReference>
<evidence type="ECO:0000256" key="2">
    <source>
        <dbReference type="SAM" id="Phobius"/>
    </source>
</evidence>
<name>A0A7D5GRR7_9EURY</name>
<dbReference type="Pfam" id="PF05935">
    <property type="entry name" value="Arylsulfotrans"/>
    <property type="match status" value="1"/>
</dbReference>
<keyword evidence="2" id="KW-0472">Membrane</keyword>
<evidence type="ECO:0000256" key="1">
    <source>
        <dbReference type="SAM" id="MobiDB-lite"/>
    </source>
</evidence>
<keyword evidence="4" id="KW-1185">Reference proteome</keyword>
<dbReference type="Gene3D" id="2.120.10.30">
    <property type="entry name" value="TolB, C-terminal domain"/>
    <property type="match status" value="1"/>
</dbReference>
<dbReference type="EMBL" id="CP058601">
    <property type="protein sequence ID" value="QLG48709.1"/>
    <property type="molecule type" value="Genomic_DNA"/>
</dbReference>
<feature type="compositionally biased region" description="Basic and acidic residues" evidence="1">
    <location>
        <begin position="350"/>
        <end position="364"/>
    </location>
</feature>
<dbReference type="PANTHER" id="PTHR35340:SF5">
    <property type="entry name" value="ASST-DOMAIN-CONTAINING PROTEIN"/>
    <property type="match status" value="1"/>
</dbReference>
<dbReference type="OrthoDB" id="306371at2157"/>
<dbReference type="KEGG" id="haly:HYG82_07540"/>
<feature type="transmembrane region" description="Helical" evidence="2">
    <location>
        <begin position="394"/>
        <end position="414"/>
    </location>
</feature>
<dbReference type="InterPro" id="IPR010262">
    <property type="entry name" value="Arylsulfotransferase_bact"/>
</dbReference>
<gene>
    <name evidence="3" type="ORF">HYG82_07540</name>
</gene>
<dbReference type="SUPFAM" id="SSF63829">
    <property type="entry name" value="Calcium-dependent phosphotriesterase"/>
    <property type="match status" value="1"/>
</dbReference>
<evidence type="ECO:0000313" key="3">
    <source>
        <dbReference type="EMBL" id="QLG48709.1"/>
    </source>
</evidence>
<dbReference type="InterPro" id="IPR011042">
    <property type="entry name" value="6-blade_b-propeller_TolB-like"/>
</dbReference>
<organism evidence="3 4">
    <name type="scientific">Natrinema halophilum</name>
    <dbReference type="NCBI Taxonomy" id="1699371"/>
    <lineage>
        <taxon>Archaea</taxon>
        <taxon>Methanobacteriati</taxon>
        <taxon>Methanobacteriota</taxon>
        <taxon>Stenosarchaea group</taxon>
        <taxon>Halobacteria</taxon>
        <taxon>Halobacteriales</taxon>
        <taxon>Natrialbaceae</taxon>
        <taxon>Natrinema</taxon>
    </lineage>
</organism>
<dbReference type="AlphaFoldDB" id="A0A7D5GRR7"/>
<dbReference type="PANTHER" id="PTHR35340">
    <property type="entry name" value="PQQ ENZYME REPEAT PROTEIN-RELATED"/>
    <property type="match status" value="1"/>
</dbReference>
<proteinExistence type="predicted"/>
<evidence type="ECO:0000313" key="4">
    <source>
        <dbReference type="Proteomes" id="UP000509241"/>
    </source>
</evidence>
<reference evidence="3 4" key="1">
    <citation type="submission" date="2020-07" db="EMBL/GenBank/DDBJ databases">
        <authorList>
            <person name="Cui H."/>
        </authorList>
    </citation>
    <scope>NUCLEOTIDE SEQUENCE [LARGE SCALE GENOMIC DNA]</scope>
    <source>
        <strain evidence="3 4">YPL8</strain>
    </source>
</reference>
<dbReference type="InterPro" id="IPR053143">
    <property type="entry name" value="Arylsulfate_ST"/>
</dbReference>
<accession>A0A7D5GRR7</accession>
<dbReference type="GeneID" id="56033133"/>